<accession>A0A6J6LPR0</accession>
<name>A0A6J6LPR0_9ZZZZ</name>
<dbReference type="EMBL" id="CAEZVS010000018">
    <property type="protein sequence ID" value="CAB4631086.1"/>
    <property type="molecule type" value="Genomic_DNA"/>
</dbReference>
<dbReference type="AlphaFoldDB" id="A0A6J6LPR0"/>
<dbReference type="EMBL" id="CAEZWX010000013">
    <property type="protein sequence ID" value="CAB4663830.1"/>
    <property type="molecule type" value="Genomic_DNA"/>
</dbReference>
<sequence length="106" mass="12064">MGRLLRRVLSFFRSDGHLSRALIAQCLERPTRELERAALKRPLFGLAPNEVYLADLITQFAGGLLHHRFTLTDFSAVCFLLHFSLGLPRVGVTHHFALWSPDVPRQ</sequence>
<evidence type="ECO:0000313" key="1">
    <source>
        <dbReference type="EMBL" id="CAB4631086.1"/>
    </source>
</evidence>
<gene>
    <name evidence="1" type="ORF">UFOPK2106_00244</name>
    <name evidence="2" type="ORF">UFOPK2328_00172</name>
</gene>
<dbReference type="AntiFam" id="ANF00041">
    <property type="entry name" value="Antisense to RNaseP"/>
</dbReference>
<protein>
    <submittedName>
        <fullName evidence="2">Unannotated protein</fullName>
    </submittedName>
</protein>
<organism evidence="2">
    <name type="scientific">freshwater metagenome</name>
    <dbReference type="NCBI Taxonomy" id="449393"/>
    <lineage>
        <taxon>unclassified sequences</taxon>
        <taxon>metagenomes</taxon>
        <taxon>ecological metagenomes</taxon>
    </lineage>
</organism>
<proteinExistence type="predicted"/>
<evidence type="ECO:0000313" key="2">
    <source>
        <dbReference type="EMBL" id="CAB4663830.1"/>
    </source>
</evidence>
<reference evidence="2" key="1">
    <citation type="submission" date="2020-05" db="EMBL/GenBank/DDBJ databases">
        <authorList>
            <person name="Chiriac C."/>
            <person name="Salcher M."/>
            <person name="Ghai R."/>
            <person name="Kavagutti S V."/>
        </authorList>
    </citation>
    <scope>NUCLEOTIDE SEQUENCE</scope>
</reference>